<evidence type="ECO:0000313" key="3">
    <source>
        <dbReference type="EMBL" id="WFP92555.1"/>
    </source>
</evidence>
<reference evidence="3 5" key="2">
    <citation type="submission" date="2023-03" db="EMBL/GenBank/DDBJ databases">
        <title>Comparative genome and transcriptome analysis combination mining strategies for increasing vitamin B12 production of Ensifer adhaerens strain.</title>
        <authorList>
            <person name="Yongheng L."/>
        </authorList>
    </citation>
    <scope>NUCLEOTIDE SEQUENCE [LARGE SCALE GENOMIC DNA]</scope>
    <source>
        <strain evidence="3 5">Casida A-T305</strain>
    </source>
</reference>
<dbReference type="SMART" id="SM00671">
    <property type="entry name" value="SEL1"/>
    <property type="match status" value="2"/>
</dbReference>
<accession>A0A9Q9DBN1</accession>
<evidence type="ECO:0000313" key="2">
    <source>
        <dbReference type="EMBL" id="USJ25192.1"/>
    </source>
</evidence>
<protein>
    <submittedName>
        <fullName evidence="2">Sel1 repeat family protein</fullName>
    </submittedName>
    <submittedName>
        <fullName evidence="3">Tetratricopeptide repeat protein</fullName>
    </submittedName>
</protein>
<dbReference type="KEGG" id="eah:FA04_09260"/>
<gene>
    <name evidence="2" type="ORF">NE863_09565</name>
    <name evidence="3" type="ORF">P4B07_09410</name>
</gene>
<keyword evidence="5" id="KW-1185">Reference proteome</keyword>
<dbReference type="EMBL" id="CP121308">
    <property type="protein sequence ID" value="WFP92555.1"/>
    <property type="molecule type" value="Genomic_DNA"/>
</dbReference>
<dbReference type="EMBL" id="CP098807">
    <property type="protein sequence ID" value="USJ25192.1"/>
    <property type="molecule type" value="Genomic_DNA"/>
</dbReference>
<dbReference type="SUPFAM" id="SSF81901">
    <property type="entry name" value="HCP-like"/>
    <property type="match status" value="1"/>
</dbReference>
<dbReference type="Proteomes" id="UP001214094">
    <property type="component" value="Chromosome"/>
</dbReference>
<dbReference type="GeneID" id="29517229"/>
<feature type="region of interest" description="Disordered" evidence="1">
    <location>
        <begin position="99"/>
        <end position="122"/>
    </location>
</feature>
<evidence type="ECO:0000256" key="1">
    <source>
        <dbReference type="SAM" id="MobiDB-lite"/>
    </source>
</evidence>
<dbReference type="OrthoDB" id="9797030at2"/>
<dbReference type="AlphaFoldDB" id="A0A9Q9DBN1"/>
<dbReference type="InterPro" id="IPR006597">
    <property type="entry name" value="Sel1-like"/>
</dbReference>
<organism evidence="2 4">
    <name type="scientific">Ensifer adhaerens</name>
    <name type="common">Sinorhizobium morelense</name>
    <dbReference type="NCBI Taxonomy" id="106592"/>
    <lineage>
        <taxon>Bacteria</taxon>
        <taxon>Pseudomonadati</taxon>
        <taxon>Pseudomonadota</taxon>
        <taxon>Alphaproteobacteria</taxon>
        <taxon>Hyphomicrobiales</taxon>
        <taxon>Rhizobiaceae</taxon>
        <taxon>Sinorhizobium/Ensifer group</taxon>
        <taxon>Ensifer</taxon>
    </lineage>
</organism>
<evidence type="ECO:0000313" key="5">
    <source>
        <dbReference type="Proteomes" id="UP001214094"/>
    </source>
</evidence>
<name>A0A9Q9DBN1_ENSAD</name>
<evidence type="ECO:0000313" key="4">
    <source>
        <dbReference type="Proteomes" id="UP001055460"/>
    </source>
</evidence>
<dbReference type="Pfam" id="PF08238">
    <property type="entry name" value="Sel1"/>
    <property type="match status" value="2"/>
</dbReference>
<dbReference type="InterPro" id="IPR011990">
    <property type="entry name" value="TPR-like_helical_dom_sf"/>
</dbReference>
<sequence>MIRNTFSKLKTIFTPRPSATNISPRLLELATSGNVDAQAKLAEIYFNDGGAEHYAASLHWNRQAARQGHPAAQARLVTIYQRGLGVERDPKEASRWLRSIGQPRPRHETGASVTGKIAKQEA</sequence>
<proteinExistence type="predicted"/>
<dbReference type="Proteomes" id="UP001055460">
    <property type="component" value="Chromosome"/>
</dbReference>
<dbReference type="Gene3D" id="1.25.40.10">
    <property type="entry name" value="Tetratricopeptide repeat domain"/>
    <property type="match status" value="1"/>
</dbReference>
<dbReference type="RefSeq" id="WP_051659282.1">
    <property type="nucleotide sequence ID" value="NZ_CAXURO020000001.1"/>
</dbReference>
<reference evidence="2" key="1">
    <citation type="submission" date="2022-06" db="EMBL/GenBank/DDBJ databases">
        <title>Physiological and biochemical characterization and genomic elucidation of a strain of the genus Ensifer adhaerens M8 that combines arsenic oxidation and chromium reduction.</title>
        <authorList>
            <person name="Li X."/>
            <person name="Yu c."/>
        </authorList>
    </citation>
    <scope>NUCLEOTIDE SEQUENCE</scope>
    <source>
        <strain evidence="2">M8</strain>
    </source>
</reference>